<dbReference type="EMBL" id="CP120989">
    <property type="protein sequence ID" value="WLQ62068.1"/>
    <property type="molecule type" value="Genomic_DNA"/>
</dbReference>
<evidence type="ECO:0000313" key="2">
    <source>
        <dbReference type="Proteomes" id="UP001235744"/>
    </source>
</evidence>
<protein>
    <submittedName>
        <fullName evidence="1">Uncharacterized protein</fullName>
    </submittedName>
</protein>
<name>A0ABY9J736_9ACTN</name>
<organism evidence="1 2">
    <name type="scientific">Streptomyces poriferorum</name>
    <dbReference type="NCBI Taxonomy" id="2798799"/>
    <lineage>
        <taxon>Bacteria</taxon>
        <taxon>Bacillati</taxon>
        <taxon>Actinomycetota</taxon>
        <taxon>Actinomycetes</taxon>
        <taxon>Kitasatosporales</taxon>
        <taxon>Streptomycetaceae</taxon>
        <taxon>Streptomyces</taxon>
    </lineage>
</organism>
<accession>A0ABY9J736</accession>
<dbReference type="SUPFAM" id="SSF48371">
    <property type="entry name" value="ARM repeat"/>
    <property type="match status" value="1"/>
</dbReference>
<keyword evidence="2" id="KW-1185">Reference proteome</keyword>
<keyword evidence="1" id="KW-0614">Plasmid</keyword>
<geneLocation type="plasmid" evidence="1 2">
    <name>unnamed1</name>
</geneLocation>
<feature type="non-terminal residue" evidence="1">
    <location>
        <position position="203"/>
    </location>
</feature>
<dbReference type="Gene3D" id="1.25.10.10">
    <property type="entry name" value="Leucine-rich Repeat Variant"/>
    <property type="match status" value="1"/>
</dbReference>
<evidence type="ECO:0000313" key="1">
    <source>
        <dbReference type="EMBL" id="WLQ62068.1"/>
    </source>
</evidence>
<sequence>MDGLGGALERAAVDGDVVDGWLQGLAGNQVLPVEMLARLLEFDELPMPSFWLKYRTLDAAATELLVASPQVQHRLDVAENATADVDVLARLARDPEPRVRFVYAVMLFEYKRRIPAGVLDILAQDPEPTIRRIVGESEKPPVAVQEPPPVLTAEQRVTHPDPAVRMKAAADPEVPTVLALRLAEDPENDVRLAVSMREELTEE</sequence>
<reference evidence="1 2" key="1">
    <citation type="submission" date="2023-03" db="EMBL/GenBank/DDBJ databases">
        <title>Isolation and description of six Streptomyces strains from soil environments, able to metabolize different microbial glucans.</title>
        <authorList>
            <person name="Widen T."/>
            <person name="Larsbrink J."/>
        </authorList>
    </citation>
    <scope>NUCLEOTIDE SEQUENCE [LARGE SCALE GENOMIC DNA]</scope>
    <source>
        <strain evidence="1 2">Alt2</strain>
        <plasmid evidence="1 2">unnamed1</plasmid>
    </source>
</reference>
<proteinExistence type="predicted"/>
<dbReference type="InterPro" id="IPR016024">
    <property type="entry name" value="ARM-type_fold"/>
</dbReference>
<dbReference type="Proteomes" id="UP001235744">
    <property type="component" value="Plasmid unnamed1"/>
</dbReference>
<gene>
    <name evidence="1" type="ORF">P8A19_42110</name>
</gene>
<dbReference type="InterPro" id="IPR011989">
    <property type="entry name" value="ARM-like"/>
</dbReference>